<name>A0A4P7W255_9BACT</name>
<keyword evidence="1" id="KW-0732">Signal</keyword>
<keyword evidence="2" id="KW-1133">Transmembrane helix</keyword>
<sequence>MSNNRKRAMKDLWQKKIQERLNGFEVEEPAGLWEAIEERCKTDADFKSAMGVTNKKPVIVAFGRRLYALAAVLALLLGFVGIRLIFNGSEVSFATVETCYADSEPLTGESGRLQSIERMKKIPDKIIAGAEVVGRSHERDIEVSDVDDKAEETIDTDETVAEKKDECESLVVESNRDRSPKCDRPVKREQPRDFYNSSAVAKKSSHLTFGLYASGGNAASIGRTSSPQPVSDPGLGIDQYMWADDPMLGIILFNRGSELKTSIKHRQPVRFGLSLRYDFNDRLGIESGLTYTKLDSDMREGSEKHYFLGNQSLHYVGIPVSLKYRLFTWKFIDLYASAGGMVEKCVSASQTKNYVIENVMKSSETDDIKVKPLQWSVNASAGVQFRLTKFMGVYAEPGIAYYFDDGSEIKTIYKEKPVNFNLNLGVRFEL</sequence>
<keyword evidence="2" id="KW-0812">Transmembrane</keyword>
<feature type="domain" description="Outer membrane protein beta-barrel" evidence="3">
    <location>
        <begin position="268"/>
        <end position="428"/>
    </location>
</feature>
<evidence type="ECO:0000259" key="3">
    <source>
        <dbReference type="Pfam" id="PF13505"/>
    </source>
</evidence>
<keyword evidence="2" id="KW-0472">Membrane</keyword>
<dbReference type="InterPro" id="IPR027385">
    <property type="entry name" value="Beta-barrel_OMP"/>
</dbReference>
<dbReference type="AlphaFoldDB" id="A0A4P7W255"/>
<keyword evidence="5" id="KW-1185">Reference proteome</keyword>
<organism evidence="4 5">
    <name type="scientific">Duncaniella dubosii</name>
    <dbReference type="NCBI Taxonomy" id="2518971"/>
    <lineage>
        <taxon>Bacteria</taxon>
        <taxon>Pseudomonadati</taxon>
        <taxon>Bacteroidota</taxon>
        <taxon>Bacteroidia</taxon>
        <taxon>Bacteroidales</taxon>
        <taxon>Muribaculaceae</taxon>
        <taxon>Duncaniella</taxon>
    </lineage>
</organism>
<reference evidence="5" key="1">
    <citation type="submission" date="2019-02" db="EMBL/GenBank/DDBJ databases">
        <title>Isolation and identification of novel species under the genus Muribaculum.</title>
        <authorList>
            <person name="Miyake S."/>
            <person name="Ding Y."/>
            <person name="Low A."/>
            <person name="Soh M."/>
            <person name="Seedorf H."/>
        </authorList>
    </citation>
    <scope>NUCLEOTIDE SEQUENCE [LARGE SCALE GENOMIC DNA]</scope>
    <source>
        <strain evidence="5">H5</strain>
    </source>
</reference>
<protein>
    <submittedName>
        <fullName evidence="4">Porin family protein</fullName>
    </submittedName>
</protein>
<evidence type="ECO:0000256" key="2">
    <source>
        <dbReference type="SAM" id="Phobius"/>
    </source>
</evidence>
<evidence type="ECO:0000313" key="4">
    <source>
        <dbReference type="EMBL" id="QCD42006.1"/>
    </source>
</evidence>
<dbReference type="InterPro" id="IPR011250">
    <property type="entry name" value="OMP/PagP_B-barrel"/>
</dbReference>
<proteinExistence type="predicted"/>
<gene>
    <name evidence="4" type="ORF">E7747_06795</name>
</gene>
<dbReference type="KEGG" id="ddb:E7747_06795"/>
<evidence type="ECO:0000313" key="5">
    <source>
        <dbReference type="Proteomes" id="UP000297149"/>
    </source>
</evidence>
<accession>A0A4P7W255</accession>
<dbReference type="Pfam" id="PF13505">
    <property type="entry name" value="OMP_b-brl"/>
    <property type="match status" value="1"/>
</dbReference>
<evidence type="ECO:0000256" key="1">
    <source>
        <dbReference type="ARBA" id="ARBA00022729"/>
    </source>
</evidence>
<dbReference type="SUPFAM" id="SSF56925">
    <property type="entry name" value="OMPA-like"/>
    <property type="match status" value="1"/>
</dbReference>
<dbReference type="EMBL" id="CP039396">
    <property type="protein sequence ID" value="QCD42006.1"/>
    <property type="molecule type" value="Genomic_DNA"/>
</dbReference>
<dbReference type="Gene3D" id="2.40.160.20">
    <property type="match status" value="1"/>
</dbReference>
<dbReference type="Proteomes" id="UP000297149">
    <property type="component" value="Chromosome"/>
</dbReference>
<feature type="transmembrane region" description="Helical" evidence="2">
    <location>
        <begin position="66"/>
        <end position="86"/>
    </location>
</feature>